<dbReference type="AlphaFoldDB" id="A0A1X0P031"/>
<organism evidence="1 2">
    <name type="scientific">Trypanosoma theileri</name>
    <dbReference type="NCBI Taxonomy" id="67003"/>
    <lineage>
        <taxon>Eukaryota</taxon>
        <taxon>Discoba</taxon>
        <taxon>Euglenozoa</taxon>
        <taxon>Kinetoplastea</taxon>
        <taxon>Metakinetoplastina</taxon>
        <taxon>Trypanosomatida</taxon>
        <taxon>Trypanosomatidae</taxon>
        <taxon>Trypanosoma</taxon>
    </lineage>
</organism>
<sequence length="779" mass="87570">MSNDDEVTSLSSSSFFSQPPLLSRVVQCSDASVMSARVLVLGDVCSGRTSVALAAAKAGTRLHLTSDYRSIFAGSCLTYLYRSSVARRKECLYVSVVDTGSVPRNSGVSHRFLPFCDTVVITFSLTGIKQNFKVSKSVFPFWGSSKGKSSNSTGLPVFVHDNDRTLLHDLLSMVGAHFAHSGEVPRIILIGTFKDLLTYGSPDDVEVLLKELRSICNDYLSLLQQRLFVSAVFAVNALQGSCISENRGGPNTLSGMWSFIYDLTLKDMMLRQPFISNSSQSFFNEFRWRSHSSMFSRLMYDSFSLPDEEVIEKLKSIQESKDGTGCNNSQVVSSVDPLLDCINIKIFKLIFRTKAERKIVFIKLNTLFRLMYSHGLQRKRYLRLTLQQLHNIGEIVLFRYHHESLASQDACICIHPHYINLAQGTIFLYSSYITNHSEKYRKLLTTGIDLQECLRCDPQNNVSRGIFSRSLLFKLASSLEIGRSSIEAADMLTMLLILSDTAFLRHCRRFSLTSKKSTSVSFSSSNEDIPIVHVSSYNLPDPSTSVISSENSLTISENPSMMHSATPMVREEGSVEYVIPSLIRMKCPREVIHCVRRLASSFSGTNREKNNYIISRILAIRACPPAFFPKLIIRLHRYIDISSPIFSQALWLSALTPSGEASPFLHIFIYHSSSDECIENSVDEREDYSGAVSFLEFYAFSNVGYLPLLLFLDDITRHVASLVRHEFPGMSTWATSGVKVNEKHSVGDSMYTGTMRGMEKLSEVNTMWDLDNFLHSLDW</sequence>
<dbReference type="VEuPathDB" id="TriTrypDB:TM35_000081040"/>
<evidence type="ECO:0000313" key="2">
    <source>
        <dbReference type="Proteomes" id="UP000192257"/>
    </source>
</evidence>
<keyword evidence="2" id="KW-1185">Reference proteome</keyword>
<dbReference type="OrthoDB" id="248933at2759"/>
<dbReference type="GeneID" id="39983749"/>
<dbReference type="Proteomes" id="UP000192257">
    <property type="component" value="Unassembled WGS sequence"/>
</dbReference>
<name>A0A1X0P031_9TRYP</name>
<gene>
    <name evidence="1" type="ORF">TM35_000081040</name>
</gene>
<accession>A0A1X0P031</accession>
<protein>
    <submittedName>
        <fullName evidence="1">Uncharacterized protein</fullName>
    </submittedName>
</protein>
<comment type="caution">
    <text evidence="1">The sequence shown here is derived from an EMBL/GenBank/DDBJ whole genome shotgun (WGS) entry which is preliminary data.</text>
</comment>
<proteinExistence type="predicted"/>
<evidence type="ECO:0000313" key="1">
    <source>
        <dbReference type="EMBL" id="ORC90306.1"/>
    </source>
</evidence>
<dbReference type="RefSeq" id="XP_028884372.1">
    <property type="nucleotide sequence ID" value="XM_029023969.1"/>
</dbReference>
<dbReference type="EMBL" id="NBCO01000008">
    <property type="protein sequence ID" value="ORC90306.1"/>
    <property type="molecule type" value="Genomic_DNA"/>
</dbReference>
<reference evidence="1 2" key="1">
    <citation type="submission" date="2017-03" db="EMBL/GenBank/DDBJ databases">
        <title>An alternative strategy for trypanosome survival in the mammalian bloodstream revealed through genome and transcriptome analysis of the ubiquitous bovine parasite Trypanosoma (Megatrypanum) theileri.</title>
        <authorList>
            <person name="Kelly S."/>
            <person name="Ivens A."/>
            <person name="Mott A."/>
            <person name="O'Neill E."/>
            <person name="Emms D."/>
            <person name="Macleod O."/>
            <person name="Voorheis P."/>
            <person name="Matthews J."/>
            <person name="Matthews K."/>
            <person name="Carrington M."/>
        </authorList>
    </citation>
    <scope>NUCLEOTIDE SEQUENCE [LARGE SCALE GENOMIC DNA]</scope>
    <source>
        <strain evidence="1">Edinburgh</strain>
    </source>
</reference>